<protein>
    <submittedName>
        <fullName evidence="7">Membrane protein</fullName>
    </submittedName>
</protein>
<evidence type="ECO:0000256" key="1">
    <source>
        <dbReference type="ARBA" id="ARBA00004651"/>
    </source>
</evidence>
<dbReference type="Proteomes" id="UP000823201">
    <property type="component" value="Unassembled WGS sequence"/>
</dbReference>
<feature type="transmembrane region" description="Helical" evidence="6">
    <location>
        <begin position="35"/>
        <end position="57"/>
    </location>
</feature>
<keyword evidence="5 6" id="KW-0472">Membrane</keyword>
<feature type="transmembrane region" description="Helical" evidence="6">
    <location>
        <begin position="134"/>
        <end position="157"/>
    </location>
</feature>
<dbReference type="PIRSF" id="PIRSF035875">
    <property type="entry name" value="RNase_BN"/>
    <property type="match status" value="1"/>
</dbReference>
<evidence type="ECO:0000256" key="4">
    <source>
        <dbReference type="ARBA" id="ARBA00022989"/>
    </source>
</evidence>
<dbReference type="PANTHER" id="PTHR30213:SF0">
    <property type="entry name" value="UPF0761 MEMBRANE PROTEIN YIHY"/>
    <property type="match status" value="1"/>
</dbReference>
<evidence type="ECO:0000256" key="2">
    <source>
        <dbReference type="ARBA" id="ARBA00022475"/>
    </source>
</evidence>
<evidence type="ECO:0000256" key="6">
    <source>
        <dbReference type="SAM" id="Phobius"/>
    </source>
</evidence>
<evidence type="ECO:0000313" key="8">
    <source>
        <dbReference type="Proteomes" id="UP000823201"/>
    </source>
</evidence>
<dbReference type="RefSeq" id="WP_205005816.1">
    <property type="nucleotide sequence ID" value="NZ_CBCRXA010000014.1"/>
</dbReference>
<feature type="transmembrane region" description="Helical" evidence="6">
    <location>
        <begin position="94"/>
        <end position="114"/>
    </location>
</feature>
<dbReference type="InterPro" id="IPR017039">
    <property type="entry name" value="Virul_fac_BrkB"/>
</dbReference>
<evidence type="ECO:0000313" key="7">
    <source>
        <dbReference type="EMBL" id="MBM7657472.1"/>
    </source>
</evidence>
<gene>
    <name evidence="7" type="ORF">JOC27_000921</name>
</gene>
<dbReference type="EMBL" id="JAFBEV010000006">
    <property type="protein sequence ID" value="MBM7657472.1"/>
    <property type="molecule type" value="Genomic_DNA"/>
</dbReference>
<comment type="caution">
    <text evidence="7">The sequence shown here is derived from an EMBL/GenBank/DDBJ whole genome shotgun (WGS) entry which is preliminary data.</text>
</comment>
<keyword evidence="8" id="KW-1185">Reference proteome</keyword>
<feature type="transmembrane region" description="Helical" evidence="6">
    <location>
        <begin position="177"/>
        <end position="200"/>
    </location>
</feature>
<accession>A0ABS2Q6Q3</accession>
<sequence length="289" mass="32880">MRNLERRKLKDTVGILKQFIHRFTEDQTTDLAATLAYYFLLSLFPLSIFMFSLVPYIGLSEKELFAFISRYVPAVVVGLLKQNLVSLLQKSSSLMSLGILATIWSASNALNAMVRTLNHAYRVKETRPFLLTRLLSFVLTILMVFAIVISLAINVIFNGLVHQFLHFLGLSSEFAWLWTALSMLLSFLLIITIFACLYKFGPNMFLKWREVIIGAVIAGVGWQMASYGFSFYVRYFNNYSSTYGTLGAIIILMVWFYLTAIMILVGGQINAILRIPHSNEDKKPLIPKQ</sequence>
<dbReference type="NCBIfam" id="TIGR00765">
    <property type="entry name" value="yihY_not_rbn"/>
    <property type="match status" value="1"/>
</dbReference>
<evidence type="ECO:0000256" key="3">
    <source>
        <dbReference type="ARBA" id="ARBA00022692"/>
    </source>
</evidence>
<keyword evidence="4 6" id="KW-1133">Transmembrane helix</keyword>
<dbReference type="Pfam" id="PF03631">
    <property type="entry name" value="Virul_fac_BrkB"/>
    <property type="match status" value="1"/>
</dbReference>
<keyword evidence="2" id="KW-1003">Cell membrane</keyword>
<organism evidence="7 8">
    <name type="scientific">Sporolactobacillus spathodeae</name>
    <dbReference type="NCBI Taxonomy" id="1465502"/>
    <lineage>
        <taxon>Bacteria</taxon>
        <taxon>Bacillati</taxon>
        <taxon>Bacillota</taxon>
        <taxon>Bacilli</taxon>
        <taxon>Bacillales</taxon>
        <taxon>Sporolactobacillaceae</taxon>
        <taxon>Sporolactobacillus</taxon>
    </lineage>
</organism>
<feature type="transmembrane region" description="Helical" evidence="6">
    <location>
        <begin position="212"/>
        <end position="233"/>
    </location>
</feature>
<proteinExistence type="predicted"/>
<feature type="transmembrane region" description="Helical" evidence="6">
    <location>
        <begin position="245"/>
        <end position="265"/>
    </location>
</feature>
<dbReference type="PANTHER" id="PTHR30213">
    <property type="entry name" value="INNER MEMBRANE PROTEIN YHJD"/>
    <property type="match status" value="1"/>
</dbReference>
<reference evidence="7 8" key="1">
    <citation type="submission" date="2021-01" db="EMBL/GenBank/DDBJ databases">
        <title>Genomic Encyclopedia of Type Strains, Phase IV (KMG-IV): sequencing the most valuable type-strain genomes for metagenomic binning, comparative biology and taxonomic classification.</title>
        <authorList>
            <person name="Goeker M."/>
        </authorList>
    </citation>
    <scope>NUCLEOTIDE SEQUENCE [LARGE SCALE GENOMIC DNA]</scope>
    <source>
        <strain evidence="7 8">DSM 100968</strain>
    </source>
</reference>
<keyword evidence="3 6" id="KW-0812">Transmembrane</keyword>
<evidence type="ECO:0000256" key="5">
    <source>
        <dbReference type="ARBA" id="ARBA00023136"/>
    </source>
</evidence>
<comment type="subcellular location">
    <subcellularLocation>
        <location evidence="1">Cell membrane</location>
        <topology evidence="1">Multi-pass membrane protein</topology>
    </subcellularLocation>
</comment>
<name>A0ABS2Q6Q3_9BACL</name>